<proteinExistence type="inferred from homology"/>
<evidence type="ECO:0000256" key="3">
    <source>
        <dbReference type="ARBA" id="ARBA00010617"/>
    </source>
</evidence>
<dbReference type="Pfam" id="PF00067">
    <property type="entry name" value="p450"/>
    <property type="match status" value="2"/>
</dbReference>
<reference evidence="13 14" key="1">
    <citation type="submission" date="2017-09" db="EMBL/GenBank/DDBJ databases">
        <title>WGS assembly of Aquilegia coerulea Goldsmith.</title>
        <authorList>
            <person name="Hodges S."/>
            <person name="Kramer E."/>
            <person name="Nordborg M."/>
            <person name="Tomkins J."/>
            <person name="Borevitz J."/>
            <person name="Derieg N."/>
            <person name="Yan J."/>
            <person name="Mihaltcheva S."/>
            <person name="Hayes R.D."/>
            <person name="Rokhsar D."/>
        </authorList>
    </citation>
    <scope>NUCLEOTIDE SEQUENCE [LARGE SCALE GENOMIC DNA]</scope>
    <source>
        <strain evidence="14">cv. Goldsmith</strain>
    </source>
</reference>
<dbReference type="STRING" id="218851.A0A2G5F6K7"/>
<dbReference type="PROSITE" id="PS00086">
    <property type="entry name" value="CYTOCHROME_P450"/>
    <property type="match status" value="1"/>
</dbReference>
<evidence type="ECO:0000256" key="11">
    <source>
        <dbReference type="RuleBase" id="RU000461"/>
    </source>
</evidence>
<evidence type="ECO:0000256" key="12">
    <source>
        <dbReference type="SAM" id="Phobius"/>
    </source>
</evidence>
<dbReference type="GO" id="GO:0016020">
    <property type="term" value="C:membrane"/>
    <property type="evidence" value="ECO:0007669"/>
    <property type="project" value="UniProtKB-SubCell"/>
</dbReference>
<dbReference type="InterPro" id="IPR001128">
    <property type="entry name" value="Cyt_P450"/>
</dbReference>
<dbReference type="PRINTS" id="PR00385">
    <property type="entry name" value="P450"/>
</dbReference>
<dbReference type="FunFam" id="1.10.630.10:FF:000126">
    <property type="entry name" value="Predicted protein"/>
    <property type="match status" value="1"/>
</dbReference>
<protein>
    <recommendedName>
        <fullName evidence="15">Cytochrome P450</fullName>
    </recommendedName>
</protein>
<evidence type="ECO:0000313" key="14">
    <source>
        <dbReference type="Proteomes" id="UP000230069"/>
    </source>
</evidence>
<dbReference type="GO" id="GO:0004497">
    <property type="term" value="F:monooxygenase activity"/>
    <property type="evidence" value="ECO:0007669"/>
    <property type="project" value="UniProtKB-KW"/>
</dbReference>
<evidence type="ECO:0000256" key="6">
    <source>
        <dbReference type="ARBA" id="ARBA00023002"/>
    </source>
</evidence>
<dbReference type="Proteomes" id="UP000230069">
    <property type="component" value="Unassembled WGS sequence"/>
</dbReference>
<dbReference type="GO" id="GO:0005506">
    <property type="term" value="F:iron ion binding"/>
    <property type="evidence" value="ECO:0007669"/>
    <property type="project" value="InterPro"/>
</dbReference>
<evidence type="ECO:0000256" key="10">
    <source>
        <dbReference type="PIRSR" id="PIRSR602401-1"/>
    </source>
</evidence>
<keyword evidence="14" id="KW-1185">Reference proteome</keyword>
<keyword evidence="7 10" id="KW-0408">Iron</keyword>
<evidence type="ECO:0000256" key="2">
    <source>
        <dbReference type="ARBA" id="ARBA00004370"/>
    </source>
</evidence>
<comment type="similarity">
    <text evidence="3 11">Belongs to the cytochrome P450 family.</text>
</comment>
<dbReference type="PRINTS" id="PR00463">
    <property type="entry name" value="EP450I"/>
</dbReference>
<feature type="transmembrane region" description="Helical" evidence="12">
    <location>
        <begin position="7"/>
        <end position="27"/>
    </location>
</feature>
<dbReference type="EMBL" id="KZ305019">
    <property type="protein sequence ID" value="PIA63580.1"/>
    <property type="molecule type" value="Genomic_DNA"/>
</dbReference>
<sequence>MEGFAHLTTFNWIGILLSLLLALAWLLSKNNSRSSPPGPLGLPIIGTLHLLGDLPHQTMRKLSQKYGPIMKLQIGNVPVVVVSTVEAAELFLKTNDKIISSKPTAQVSKYMSYGSKGIVSAEYGPYWRNIRKLCIVHLLSVSKVDSFRPIRKEELRHLIKDLREAAKDREGMTRRWKIVSKLMDEFLDKIVDDYEQNPTEQEEHHGGFIDILLSLMKSNNTQEDRLDRTEVKATSLEILAAAMDTAIISIEWVFSELLRHPQVMEKVQEELANVIGLDRLVEEIDLAKLNYLDMVIKESMRLHPPTGLMWRKPIEDMRVNNFYIPKKTWICINTHAISRDPVAWPENPEEFHPERFLNTKIDLRGHDMQLIPFGSGRRKCPGLELGLRTVQLVLAQLVHCFNWELPDGMSPVDVDMKEAYGLTISRATPLLVRPTYRLHIHNI</sequence>
<dbReference type="InterPro" id="IPR036396">
    <property type="entry name" value="Cyt_P450_sf"/>
</dbReference>
<dbReference type="PANTHER" id="PTHR47943">
    <property type="entry name" value="CYTOCHROME P450 93A3-LIKE"/>
    <property type="match status" value="1"/>
</dbReference>
<keyword evidence="12" id="KW-1133">Transmembrane helix</keyword>
<evidence type="ECO:0000256" key="1">
    <source>
        <dbReference type="ARBA" id="ARBA00001971"/>
    </source>
</evidence>
<evidence type="ECO:0000256" key="4">
    <source>
        <dbReference type="ARBA" id="ARBA00022617"/>
    </source>
</evidence>
<evidence type="ECO:0000313" key="13">
    <source>
        <dbReference type="EMBL" id="PIA63580.1"/>
    </source>
</evidence>
<keyword evidence="8 11" id="KW-0503">Monooxygenase</keyword>
<dbReference type="PANTHER" id="PTHR47943:SF2">
    <property type="entry name" value="CYTOCHROME P450"/>
    <property type="match status" value="1"/>
</dbReference>
<evidence type="ECO:0000256" key="5">
    <source>
        <dbReference type="ARBA" id="ARBA00022723"/>
    </source>
</evidence>
<evidence type="ECO:0008006" key="15">
    <source>
        <dbReference type="Google" id="ProtNLM"/>
    </source>
</evidence>
<feature type="binding site" description="axial binding residue" evidence="10">
    <location>
        <position position="380"/>
    </location>
    <ligand>
        <name>heme</name>
        <dbReference type="ChEBI" id="CHEBI:30413"/>
    </ligand>
    <ligandPart>
        <name>Fe</name>
        <dbReference type="ChEBI" id="CHEBI:18248"/>
    </ligandPart>
</feature>
<dbReference type="GO" id="GO:0044550">
    <property type="term" value="P:secondary metabolite biosynthetic process"/>
    <property type="evidence" value="ECO:0007669"/>
    <property type="project" value="UniProtKB-ARBA"/>
</dbReference>
<dbReference type="InParanoid" id="A0A2G5F6K7"/>
<keyword evidence="4 10" id="KW-0349">Heme</keyword>
<evidence type="ECO:0000256" key="9">
    <source>
        <dbReference type="ARBA" id="ARBA00023136"/>
    </source>
</evidence>
<keyword evidence="6 11" id="KW-0560">Oxidoreductase</keyword>
<keyword evidence="5 10" id="KW-0479">Metal-binding</keyword>
<dbReference type="AlphaFoldDB" id="A0A2G5F6K7"/>
<accession>A0A2G5F6K7</accession>
<dbReference type="Gene3D" id="1.10.630.10">
    <property type="entry name" value="Cytochrome P450"/>
    <property type="match status" value="2"/>
</dbReference>
<dbReference type="SUPFAM" id="SSF48264">
    <property type="entry name" value="Cytochrome P450"/>
    <property type="match status" value="1"/>
</dbReference>
<organism evidence="13 14">
    <name type="scientific">Aquilegia coerulea</name>
    <name type="common">Rocky mountain columbine</name>
    <dbReference type="NCBI Taxonomy" id="218851"/>
    <lineage>
        <taxon>Eukaryota</taxon>
        <taxon>Viridiplantae</taxon>
        <taxon>Streptophyta</taxon>
        <taxon>Embryophyta</taxon>
        <taxon>Tracheophyta</taxon>
        <taxon>Spermatophyta</taxon>
        <taxon>Magnoliopsida</taxon>
        <taxon>Ranunculales</taxon>
        <taxon>Ranunculaceae</taxon>
        <taxon>Thalictroideae</taxon>
        <taxon>Aquilegia</taxon>
    </lineage>
</organism>
<gene>
    <name evidence="13" type="ORF">AQUCO_00201136v1</name>
</gene>
<dbReference type="OrthoDB" id="2789670at2759"/>
<dbReference type="GO" id="GO:0020037">
    <property type="term" value="F:heme binding"/>
    <property type="evidence" value="ECO:0007669"/>
    <property type="project" value="InterPro"/>
</dbReference>
<evidence type="ECO:0000256" key="7">
    <source>
        <dbReference type="ARBA" id="ARBA00023004"/>
    </source>
</evidence>
<dbReference type="InterPro" id="IPR017972">
    <property type="entry name" value="Cyt_P450_CS"/>
</dbReference>
<name>A0A2G5F6K7_AQUCA</name>
<comment type="cofactor">
    <cofactor evidence="1 10">
        <name>heme</name>
        <dbReference type="ChEBI" id="CHEBI:30413"/>
    </cofactor>
</comment>
<evidence type="ECO:0000256" key="8">
    <source>
        <dbReference type="ARBA" id="ARBA00023033"/>
    </source>
</evidence>
<keyword evidence="12" id="KW-0812">Transmembrane</keyword>
<dbReference type="InterPro" id="IPR002401">
    <property type="entry name" value="Cyt_P450_E_grp-I"/>
</dbReference>
<dbReference type="GO" id="GO:0016705">
    <property type="term" value="F:oxidoreductase activity, acting on paired donors, with incorporation or reduction of molecular oxygen"/>
    <property type="evidence" value="ECO:0007669"/>
    <property type="project" value="InterPro"/>
</dbReference>
<keyword evidence="9 12" id="KW-0472">Membrane</keyword>
<comment type="subcellular location">
    <subcellularLocation>
        <location evidence="2">Membrane</location>
    </subcellularLocation>
</comment>